<feature type="compositionally biased region" description="Pro residues" evidence="3">
    <location>
        <begin position="686"/>
        <end position="696"/>
    </location>
</feature>
<dbReference type="PROSITE" id="PS50002">
    <property type="entry name" value="SH3"/>
    <property type="match status" value="1"/>
</dbReference>
<name>A0AB34K077_PRYPA</name>
<evidence type="ECO:0000256" key="3">
    <source>
        <dbReference type="SAM" id="MobiDB-lite"/>
    </source>
</evidence>
<feature type="domain" description="SH3" evidence="5">
    <location>
        <begin position="1079"/>
        <end position="1140"/>
    </location>
</feature>
<sequence>MLRPKRGMTTRFGVLLLIAAVHEGASQQCSQACMDEFFTCYQQQSLDIDAYSSCETSVRLLPACQANCELDAPSGPTYCTSSNGGMCDCANLKPSGTYDDQYGTAWTLVWWAEQEPRCLHIFHPQLLVAGPEKAPTLIHLQCGSPTLDQLYMASTAGTLATAGALYSSNVIALTTPSHRCWLFGKDGVANFSQPQPCDNTRDLAYMQSVLSFMSTNDSYFDLDYTFIEGGVSQGVYTPTDAVSDVAFAALAAYCFPSKLRGFFQASAGGLAFSGQPPQMPQLQGACTESSYADHNSDCTSVSPCTNCEYWPAWPCWSGIRPLTVCMALGKDDALAATAHQLYDAAKGEGHHAQLLEFDQVPNASWMWGWVWGCLGVTPMCSSTCEASFTSCVANRMAAFGLGKQAAAEDCFRALFELDGCSFSCSPTLPILSNLVEVNVSLALGGFGRNSNPPMAPPVSPCRNNYYNTLDFGVATLSHSNLGGLGPDYGSPHSMRFVNAGITPEGIGFDVEVTNVSQYSAWNTARNRIKSDFGVINVAGIQQETLSMVAGEFATELSYVDLRFAFKRTGSDEPLTLRRPVYITFYDLDATAELNNRECVAVSGSSATTLSADSAILQNVDTHPVKQLSPARTRYCANGPGTSRDDPSSVSLLTAAQKARSLTTTAPAEPPAKASTAVPPASGAPTSTPPTSCPPAKAPSTSTAVAPSIATKFTIAALQPAVAAISSIYAAAASFPSCGSWRDHSALDSSPHALRRLISQAEVNRFAAALNVTLLAFVAQVPGSYHVLNVVAPPSGIATVSFTIFGDSKATATRASTITLASASLQTTVTAASTTSVPTTANRAASSTSSIASSHPTTSVPTTITATGTAVALSRLASTPSSGSSRGIFAPSSRIASAMFTPTPPRAPPAPPALPPFPPPLKPPPPSSPPLDPPVTPPPLPVVESQPVDAAGVTLSDLRGIKRNRNRQISSIGKKPSTRKNLGSLASSDSAAVEFTNTMMGAAPPPRSRKATPKQHKELKLSIAVESFVAASPSELSLNAGETIVCVLQPSDDDPGWTAVVPWPNRTDDPPKLVPTDFVEPLPKAVSIEDFRGLGEGEVSLSEGEHVFLLPAEVQRGWSYVLKLDGLRGYVRADMLLEPRAAEAASGVRPPQGKPEAKRKPSPYSMKDPAAVSTRHLVDARLPQLVEMENGAKQETAKAAAVEGAGAIARPLPVDEPRVPPAPPVSAVQDSALPSHTRMPPPLPLAFQPAGRVVARAPDLSSASAGVAANPRQLQPLPCYPQPTLQQLRQPLPQPFALGACGNAPRDPRYGACPQPSSLEQTAGFGGVPPIYRRAPAVPAALRNCSAQPGGTNTRSIRPSPGVSGSNLSGGYSGSGRINAPPSACGAYCDRSQGPAVLTDTQYANLTNSRVLGSSTRERRY</sequence>
<proteinExistence type="predicted"/>
<feature type="compositionally biased region" description="Pro residues" evidence="3">
    <location>
        <begin position="901"/>
        <end position="940"/>
    </location>
</feature>
<dbReference type="InterPro" id="IPR036028">
    <property type="entry name" value="SH3-like_dom_sf"/>
</dbReference>
<accession>A0AB34K077</accession>
<feature type="region of interest" description="Disordered" evidence="3">
    <location>
        <begin position="658"/>
        <end position="700"/>
    </location>
</feature>
<evidence type="ECO:0000256" key="2">
    <source>
        <dbReference type="PROSITE-ProRule" id="PRU00192"/>
    </source>
</evidence>
<dbReference type="SMART" id="SM00326">
    <property type="entry name" value="SH3"/>
    <property type="match status" value="2"/>
</dbReference>
<feature type="region of interest" description="Disordered" evidence="3">
    <location>
        <begin position="898"/>
        <end position="945"/>
    </location>
</feature>
<feature type="region of interest" description="Disordered" evidence="3">
    <location>
        <begin position="963"/>
        <end position="985"/>
    </location>
</feature>
<dbReference type="Gene3D" id="2.30.30.40">
    <property type="entry name" value="SH3 Domains"/>
    <property type="match status" value="1"/>
</dbReference>
<evidence type="ECO:0000259" key="5">
    <source>
        <dbReference type="PROSITE" id="PS50002"/>
    </source>
</evidence>
<dbReference type="Proteomes" id="UP001515480">
    <property type="component" value="Unassembled WGS sequence"/>
</dbReference>
<dbReference type="SUPFAM" id="SSF50044">
    <property type="entry name" value="SH3-domain"/>
    <property type="match status" value="2"/>
</dbReference>
<organism evidence="6 7">
    <name type="scientific">Prymnesium parvum</name>
    <name type="common">Toxic golden alga</name>
    <dbReference type="NCBI Taxonomy" id="97485"/>
    <lineage>
        <taxon>Eukaryota</taxon>
        <taxon>Haptista</taxon>
        <taxon>Haptophyta</taxon>
        <taxon>Prymnesiophyceae</taxon>
        <taxon>Prymnesiales</taxon>
        <taxon>Prymnesiaceae</taxon>
        <taxon>Prymnesium</taxon>
    </lineage>
</organism>
<feature type="region of interest" description="Disordered" evidence="3">
    <location>
        <begin position="630"/>
        <end position="649"/>
    </location>
</feature>
<feature type="region of interest" description="Disordered" evidence="3">
    <location>
        <begin position="830"/>
        <end position="862"/>
    </location>
</feature>
<reference evidence="6 7" key="1">
    <citation type="journal article" date="2024" name="Science">
        <title>Giant polyketide synthase enzymes in the biosynthesis of giant marine polyether toxins.</title>
        <authorList>
            <person name="Fallon T.R."/>
            <person name="Shende V.V."/>
            <person name="Wierzbicki I.H."/>
            <person name="Pendleton A.L."/>
            <person name="Watervoot N.F."/>
            <person name="Auber R.P."/>
            <person name="Gonzalez D.J."/>
            <person name="Wisecaver J.H."/>
            <person name="Moore B.S."/>
        </authorList>
    </citation>
    <scope>NUCLEOTIDE SEQUENCE [LARGE SCALE GENOMIC DNA]</scope>
    <source>
        <strain evidence="6 7">12B1</strain>
    </source>
</reference>
<keyword evidence="7" id="KW-1185">Reference proteome</keyword>
<evidence type="ECO:0000313" key="6">
    <source>
        <dbReference type="EMBL" id="KAL1526321.1"/>
    </source>
</evidence>
<gene>
    <name evidence="6" type="ORF">AB1Y20_015036</name>
</gene>
<dbReference type="InterPro" id="IPR001452">
    <property type="entry name" value="SH3_domain"/>
</dbReference>
<evidence type="ECO:0000256" key="4">
    <source>
        <dbReference type="SAM" id="SignalP"/>
    </source>
</evidence>
<keyword evidence="1 2" id="KW-0728">SH3 domain</keyword>
<dbReference type="PANTHER" id="PTHR24216">
    <property type="entry name" value="PAXILLIN-RELATED"/>
    <property type="match status" value="1"/>
</dbReference>
<evidence type="ECO:0000256" key="1">
    <source>
        <dbReference type="ARBA" id="ARBA00022443"/>
    </source>
</evidence>
<feature type="chain" id="PRO_5044238063" description="SH3 domain-containing protein" evidence="4">
    <location>
        <begin position="27"/>
        <end position="1420"/>
    </location>
</feature>
<feature type="region of interest" description="Disordered" evidence="3">
    <location>
        <begin position="1342"/>
        <end position="1374"/>
    </location>
</feature>
<comment type="caution">
    <text evidence="6">The sequence shown here is derived from an EMBL/GenBank/DDBJ whole genome shotgun (WGS) entry which is preliminary data.</text>
</comment>
<evidence type="ECO:0000313" key="7">
    <source>
        <dbReference type="Proteomes" id="UP001515480"/>
    </source>
</evidence>
<feature type="signal peptide" evidence="4">
    <location>
        <begin position="1"/>
        <end position="26"/>
    </location>
</feature>
<dbReference type="PANTHER" id="PTHR24216:SF65">
    <property type="entry name" value="PAXILLIN-LIKE PROTEIN 1"/>
    <property type="match status" value="1"/>
</dbReference>
<feature type="region of interest" description="Disordered" evidence="3">
    <location>
        <begin position="1141"/>
        <end position="1170"/>
    </location>
</feature>
<feature type="compositionally biased region" description="Low complexity" evidence="3">
    <location>
        <begin position="662"/>
        <end position="685"/>
    </location>
</feature>
<dbReference type="EMBL" id="JBGBPQ010000003">
    <property type="protein sequence ID" value="KAL1526321.1"/>
    <property type="molecule type" value="Genomic_DNA"/>
</dbReference>
<keyword evidence="4" id="KW-0732">Signal</keyword>
<feature type="compositionally biased region" description="Polar residues" evidence="3">
    <location>
        <begin position="1344"/>
        <end position="1356"/>
    </location>
</feature>
<protein>
    <recommendedName>
        <fullName evidence="5">SH3 domain-containing protein</fullName>
    </recommendedName>
</protein>